<dbReference type="FunFam" id="3.40.630.10:FF:000088">
    <property type="entry name" value="Peptidase M20"/>
    <property type="match status" value="1"/>
</dbReference>
<dbReference type="PANTHER" id="PTHR12147:SF56">
    <property type="entry name" value="AMINOPEPTIDASE YDR415C-RELATED"/>
    <property type="match status" value="1"/>
</dbReference>
<dbReference type="RefSeq" id="WP_015245393.1">
    <property type="nucleotide sequence ID" value="NC_019892.1"/>
</dbReference>
<name>L0DC24_SINAD</name>
<dbReference type="PANTHER" id="PTHR12147">
    <property type="entry name" value="METALLOPEPTIDASE M28 FAMILY MEMBER"/>
    <property type="match status" value="1"/>
</dbReference>
<dbReference type="eggNOG" id="COG2234">
    <property type="taxonomic scope" value="Bacteria"/>
</dbReference>
<evidence type="ECO:0000313" key="10">
    <source>
        <dbReference type="Proteomes" id="UP000010798"/>
    </source>
</evidence>
<keyword evidence="6" id="KW-0862">Zinc</keyword>
<dbReference type="InterPro" id="IPR007484">
    <property type="entry name" value="Peptidase_M28"/>
</dbReference>
<dbReference type="Proteomes" id="UP000010798">
    <property type="component" value="Chromosome"/>
</dbReference>
<keyword evidence="3" id="KW-0479">Metal-binding</keyword>
<protein>
    <submittedName>
        <fullName evidence="9">Putative aminopeptidase</fullName>
    </submittedName>
</protein>
<dbReference type="GO" id="GO:0006508">
    <property type="term" value="P:proteolysis"/>
    <property type="evidence" value="ECO:0007669"/>
    <property type="project" value="UniProtKB-KW"/>
</dbReference>
<dbReference type="HOGENOM" id="CLU_019932_2_1_0"/>
<evidence type="ECO:0000313" key="9">
    <source>
        <dbReference type="EMBL" id="AGA26226.1"/>
    </source>
</evidence>
<evidence type="ECO:0000256" key="7">
    <source>
        <dbReference type="SAM" id="SignalP"/>
    </source>
</evidence>
<dbReference type="InterPro" id="IPR045175">
    <property type="entry name" value="M28_fam"/>
</dbReference>
<dbReference type="KEGG" id="saci:Sinac_1862"/>
<keyword evidence="2" id="KW-0645">Protease</keyword>
<evidence type="ECO:0000256" key="3">
    <source>
        <dbReference type="ARBA" id="ARBA00022723"/>
    </source>
</evidence>
<feature type="signal peptide" evidence="7">
    <location>
        <begin position="1"/>
        <end position="23"/>
    </location>
</feature>
<reference evidence="9 10" key="1">
    <citation type="submission" date="2012-02" db="EMBL/GenBank/DDBJ databases">
        <title>Complete sequence of chromosome of Singulisphaera acidiphila DSM 18658.</title>
        <authorList>
            <consortium name="US DOE Joint Genome Institute (JGI-PGF)"/>
            <person name="Lucas S."/>
            <person name="Copeland A."/>
            <person name="Lapidus A."/>
            <person name="Glavina del Rio T."/>
            <person name="Dalin E."/>
            <person name="Tice H."/>
            <person name="Bruce D."/>
            <person name="Goodwin L."/>
            <person name="Pitluck S."/>
            <person name="Peters L."/>
            <person name="Ovchinnikova G."/>
            <person name="Chertkov O."/>
            <person name="Kyrpides N."/>
            <person name="Mavromatis K."/>
            <person name="Ivanova N."/>
            <person name="Brettin T."/>
            <person name="Detter J.C."/>
            <person name="Han C."/>
            <person name="Larimer F."/>
            <person name="Land M."/>
            <person name="Hauser L."/>
            <person name="Markowitz V."/>
            <person name="Cheng J.-F."/>
            <person name="Hugenholtz P."/>
            <person name="Woyke T."/>
            <person name="Wu D."/>
            <person name="Tindall B."/>
            <person name="Pomrenke H."/>
            <person name="Brambilla E."/>
            <person name="Klenk H.-P."/>
            <person name="Eisen J.A."/>
        </authorList>
    </citation>
    <scope>NUCLEOTIDE SEQUENCE [LARGE SCALE GENOMIC DNA]</scope>
    <source>
        <strain evidence="10">ATCC BAA-1392 / DSM 18658 / VKM B-2454 / MOB10</strain>
    </source>
</reference>
<organism evidence="9 10">
    <name type="scientific">Singulisphaera acidiphila (strain ATCC BAA-1392 / DSM 18658 / VKM B-2454 / MOB10)</name>
    <dbReference type="NCBI Taxonomy" id="886293"/>
    <lineage>
        <taxon>Bacteria</taxon>
        <taxon>Pseudomonadati</taxon>
        <taxon>Planctomycetota</taxon>
        <taxon>Planctomycetia</taxon>
        <taxon>Isosphaerales</taxon>
        <taxon>Isosphaeraceae</taxon>
        <taxon>Singulisphaera</taxon>
    </lineage>
</organism>
<dbReference type="CDD" id="cd04821">
    <property type="entry name" value="PA_M28_1_2"/>
    <property type="match status" value="1"/>
</dbReference>
<dbReference type="SUPFAM" id="SSF53187">
    <property type="entry name" value="Zn-dependent exopeptidases"/>
    <property type="match status" value="1"/>
</dbReference>
<feature type="chain" id="PRO_5003940048" evidence="7">
    <location>
        <begin position="24"/>
        <end position="563"/>
    </location>
</feature>
<feature type="domain" description="Peptidase M28" evidence="8">
    <location>
        <begin position="309"/>
        <end position="525"/>
    </location>
</feature>
<dbReference type="GO" id="GO:0046872">
    <property type="term" value="F:metal ion binding"/>
    <property type="evidence" value="ECO:0007669"/>
    <property type="project" value="UniProtKB-KW"/>
</dbReference>
<keyword evidence="1 9" id="KW-0031">Aminopeptidase</keyword>
<sequence>MRSMTRWRGGLAVWLSLVTAATAADPTKNPAVENVTAADLLSHIQILASDEFEGRAPGTPGEERTVKYLTDQFQKLGLKPGNPDGTFLQEVPLVGFQASAVSGAFRVGARSIDLKYPDDWVAVSRRMAQEVKIENSDVVFVGYGVVAPEYGWDDYKDVDVRGKTIVMLVNDPAVPDPKDPTQLDPALFKGKAMTYYGRWTYKYEIASEKGAAAALLVHETGPAGYPYSVVVGSWGRENFDIRQAVEDKGRVAVEAWIGLEPAKQLFAASGQDFDALKKAALSKDFRPVPLNAKARLSVKSTMREVKSRNVVARLEGSDPERKKEQIIYTAHWDHLGRDDSLPGDKIFNGAADNASGVAALLEIAKAFAKLQPPPKRSILFLALTAEEQGLLGAKYYAEHPLYPLAETLADINMDVINLWGPTHDITSVGLGQSTLDDLLREVAQVQGRVVIPDAEPEKGLFYRSDHFEFAKQGVPALNVKAGVSYVGKPEDFGRLKREEYTQNDYHKVSDQVKPDWDLTGAVEDLKLLWEVGHRLAEGDRFPEWTPSSEFRERREAMLKKYRP</sequence>
<keyword evidence="5" id="KW-0378">Hydrolase</keyword>
<dbReference type="STRING" id="886293.Sinac_1862"/>
<evidence type="ECO:0000256" key="6">
    <source>
        <dbReference type="ARBA" id="ARBA00022833"/>
    </source>
</evidence>
<evidence type="ECO:0000256" key="1">
    <source>
        <dbReference type="ARBA" id="ARBA00022438"/>
    </source>
</evidence>
<dbReference type="EMBL" id="CP003364">
    <property type="protein sequence ID" value="AGA26226.1"/>
    <property type="molecule type" value="Genomic_DNA"/>
</dbReference>
<evidence type="ECO:0000256" key="4">
    <source>
        <dbReference type="ARBA" id="ARBA00022729"/>
    </source>
</evidence>
<keyword evidence="4 7" id="KW-0732">Signal</keyword>
<accession>L0DC24</accession>
<dbReference type="Pfam" id="PF04389">
    <property type="entry name" value="Peptidase_M28"/>
    <property type="match status" value="1"/>
</dbReference>
<evidence type="ECO:0000256" key="2">
    <source>
        <dbReference type="ARBA" id="ARBA00022670"/>
    </source>
</evidence>
<gene>
    <name evidence="9" type="ordered locus">Sinac_1862</name>
</gene>
<dbReference type="GO" id="GO:0004177">
    <property type="term" value="F:aminopeptidase activity"/>
    <property type="evidence" value="ECO:0007669"/>
    <property type="project" value="UniProtKB-KW"/>
</dbReference>
<dbReference type="AlphaFoldDB" id="L0DC24"/>
<evidence type="ECO:0000256" key="5">
    <source>
        <dbReference type="ARBA" id="ARBA00022801"/>
    </source>
</evidence>
<evidence type="ECO:0000259" key="8">
    <source>
        <dbReference type="Pfam" id="PF04389"/>
    </source>
</evidence>
<keyword evidence="10" id="KW-1185">Reference proteome</keyword>
<dbReference type="CDD" id="cd05660">
    <property type="entry name" value="M28_like_PA"/>
    <property type="match status" value="1"/>
</dbReference>
<proteinExistence type="predicted"/>
<dbReference type="GO" id="GO:0008235">
    <property type="term" value="F:metalloexopeptidase activity"/>
    <property type="evidence" value="ECO:0007669"/>
    <property type="project" value="InterPro"/>
</dbReference>
<dbReference type="Gene3D" id="3.40.630.10">
    <property type="entry name" value="Zn peptidases"/>
    <property type="match status" value="2"/>
</dbReference>